<dbReference type="EMBL" id="JAZHXJ010001242">
    <property type="protein sequence ID" value="KAL1845131.1"/>
    <property type="molecule type" value="Genomic_DNA"/>
</dbReference>
<dbReference type="Proteomes" id="UP001586593">
    <property type="component" value="Unassembled WGS sequence"/>
</dbReference>
<comment type="caution">
    <text evidence="1">The sequence shown here is derived from an EMBL/GenBank/DDBJ whole genome shotgun (WGS) entry which is preliminary data.</text>
</comment>
<sequence>MPTSQTKARQKRNPKKQYRSSCWSSTAILSALHLPCHCTEAPFAVSCLILKIIDWFFLARHASLFHGNNHLFPSQQCLE</sequence>
<gene>
    <name evidence="1" type="ORF">VTK73DRAFT_1061</name>
</gene>
<organism evidence="1 2">
    <name type="scientific">Phialemonium thermophilum</name>
    <dbReference type="NCBI Taxonomy" id="223376"/>
    <lineage>
        <taxon>Eukaryota</taxon>
        <taxon>Fungi</taxon>
        <taxon>Dikarya</taxon>
        <taxon>Ascomycota</taxon>
        <taxon>Pezizomycotina</taxon>
        <taxon>Sordariomycetes</taxon>
        <taxon>Sordariomycetidae</taxon>
        <taxon>Cephalothecales</taxon>
        <taxon>Cephalothecaceae</taxon>
        <taxon>Phialemonium</taxon>
    </lineage>
</organism>
<evidence type="ECO:0000313" key="1">
    <source>
        <dbReference type="EMBL" id="KAL1845131.1"/>
    </source>
</evidence>
<accession>A0ABR3VU02</accession>
<protein>
    <submittedName>
        <fullName evidence="1">Uncharacterized protein</fullName>
    </submittedName>
</protein>
<evidence type="ECO:0000313" key="2">
    <source>
        <dbReference type="Proteomes" id="UP001586593"/>
    </source>
</evidence>
<keyword evidence="2" id="KW-1185">Reference proteome</keyword>
<proteinExistence type="predicted"/>
<name>A0ABR3VU02_9PEZI</name>
<reference evidence="1 2" key="1">
    <citation type="journal article" date="2024" name="Commun. Biol.">
        <title>Comparative genomic analysis of thermophilic fungi reveals convergent evolutionary adaptations and gene losses.</title>
        <authorList>
            <person name="Steindorff A.S."/>
            <person name="Aguilar-Pontes M.V."/>
            <person name="Robinson A.J."/>
            <person name="Andreopoulos B."/>
            <person name="LaButti K."/>
            <person name="Kuo A."/>
            <person name="Mondo S."/>
            <person name="Riley R."/>
            <person name="Otillar R."/>
            <person name="Haridas S."/>
            <person name="Lipzen A."/>
            <person name="Grimwood J."/>
            <person name="Schmutz J."/>
            <person name="Clum A."/>
            <person name="Reid I.D."/>
            <person name="Moisan M.C."/>
            <person name="Butler G."/>
            <person name="Nguyen T.T.M."/>
            <person name="Dewar K."/>
            <person name="Conant G."/>
            <person name="Drula E."/>
            <person name="Henrissat B."/>
            <person name="Hansel C."/>
            <person name="Singer S."/>
            <person name="Hutchinson M.I."/>
            <person name="de Vries R.P."/>
            <person name="Natvig D.O."/>
            <person name="Powell A.J."/>
            <person name="Tsang A."/>
            <person name="Grigoriev I.V."/>
        </authorList>
    </citation>
    <scope>NUCLEOTIDE SEQUENCE [LARGE SCALE GENOMIC DNA]</scope>
    <source>
        <strain evidence="1 2">ATCC 24622</strain>
    </source>
</reference>